<evidence type="ECO:0000313" key="4">
    <source>
        <dbReference type="Proteomes" id="UP001472677"/>
    </source>
</evidence>
<dbReference type="EMBL" id="JBBPBM010000004">
    <property type="protein sequence ID" value="KAK8588599.1"/>
    <property type="molecule type" value="Genomic_DNA"/>
</dbReference>
<comment type="caution">
    <text evidence="3">The sequence shown here is derived from an EMBL/GenBank/DDBJ whole genome shotgun (WGS) entry which is preliminary data.</text>
</comment>
<feature type="signal peptide" evidence="2">
    <location>
        <begin position="1"/>
        <end position="22"/>
    </location>
</feature>
<gene>
    <name evidence="3" type="ORF">V6N12_023026</name>
</gene>
<evidence type="ECO:0000256" key="2">
    <source>
        <dbReference type="SAM" id="SignalP"/>
    </source>
</evidence>
<organism evidence="3 4">
    <name type="scientific">Hibiscus sabdariffa</name>
    <name type="common">roselle</name>
    <dbReference type="NCBI Taxonomy" id="183260"/>
    <lineage>
        <taxon>Eukaryota</taxon>
        <taxon>Viridiplantae</taxon>
        <taxon>Streptophyta</taxon>
        <taxon>Embryophyta</taxon>
        <taxon>Tracheophyta</taxon>
        <taxon>Spermatophyta</taxon>
        <taxon>Magnoliopsida</taxon>
        <taxon>eudicotyledons</taxon>
        <taxon>Gunneridae</taxon>
        <taxon>Pentapetalae</taxon>
        <taxon>rosids</taxon>
        <taxon>malvids</taxon>
        <taxon>Malvales</taxon>
        <taxon>Malvaceae</taxon>
        <taxon>Malvoideae</taxon>
        <taxon>Hibiscus</taxon>
    </lineage>
</organism>
<name>A0ABR2FX12_9ROSI</name>
<sequence>MRGLSSAMSVLMIMVMLRIIDTNRYCAADTVKKSKSIGSRWCDGFSKEECLQLQPSNDIETMEMEMDSEASQMVYEVSAVSGFADSKYVAIRSLEPGKAVCDRNTGKPCVPSKNSGRKVPPNCKQSSYNKDCYRH</sequence>
<keyword evidence="2" id="KW-0732">Signal</keyword>
<accession>A0ABR2FX12</accession>
<protein>
    <recommendedName>
        <fullName evidence="5">Secreted protein</fullName>
    </recommendedName>
</protein>
<evidence type="ECO:0000256" key="1">
    <source>
        <dbReference type="SAM" id="MobiDB-lite"/>
    </source>
</evidence>
<keyword evidence="4" id="KW-1185">Reference proteome</keyword>
<feature type="chain" id="PRO_5045833027" description="Secreted protein" evidence="2">
    <location>
        <begin position="23"/>
        <end position="135"/>
    </location>
</feature>
<dbReference type="Proteomes" id="UP001472677">
    <property type="component" value="Unassembled WGS sequence"/>
</dbReference>
<evidence type="ECO:0000313" key="3">
    <source>
        <dbReference type="EMBL" id="KAK8588599.1"/>
    </source>
</evidence>
<feature type="region of interest" description="Disordered" evidence="1">
    <location>
        <begin position="103"/>
        <end position="135"/>
    </location>
</feature>
<evidence type="ECO:0008006" key="5">
    <source>
        <dbReference type="Google" id="ProtNLM"/>
    </source>
</evidence>
<reference evidence="3 4" key="1">
    <citation type="journal article" date="2024" name="G3 (Bethesda)">
        <title>Genome assembly of Hibiscus sabdariffa L. provides insights into metabolisms of medicinal natural products.</title>
        <authorList>
            <person name="Kim T."/>
        </authorList>
    </citation>
    <scope>NUCLEOTIDE SEQUENCE [LARGE SCALE GENOMIC DNA]</scope>
    <source>
        <strain evidence="3">TK-2024</strain>
        <tissue evidence="3">Old leaves</tissue>
    </source>
</reference>
<proteinExistence type="predicted"/>